<evidence type="ECO:0000256" key="2">
    <source>
        <dbReference type="ARBA" id="ARBA00022723"/>
    </source>
</evidence>
<dbReference type="InterPro" id="IPR023635">
    <property type="entry name" value="Peptide_deformylase"/>
</dbReference>
<feature type="binding site" evidence="6">
    <location>
        <position position="157"/>
    </location>
    <ligand>
        <name>Fe cation</name>
        <dbReference type="ChEBI" id="CHEBI:24875"/>
    </ligand>
</feature>
<dbReference type="CDD" id="cd00487">
    <property type="entry name" value="Pep_deformylase"/>
    <property type="match status" value="1"/>
</dbReference>
<keyword evidence="5 6" id="KW-0408">Iron</keyword>
<comment type="caution">
    <text evidence="7">The sequence shown here is derived from an EMBL/GenBank/DDBJ whole genome shotgun (WGS) entry which is preliminary data.</text>
</comment>
<dbReference type="NCBIfam" id="TIGR00079">
    <property type="entry name" value="pept_deformyl"/>
    <property type="match status" value="1"/>
</dbReference>
<dbReference type="PRINTS" id="PR01576">
    <property type="entry name" value="PDEFORMYLASE"/>
</dbReference>
<keyword evidence="3 6" id="KW-0378">Hydrolase</keyword>
<proteinExistence type="inferred from homology"/>
<dbReference type="Gene3D" id="3.90.45.10">
    <property type="entry name" value="Peptide deformylase"/>
    <property type="match status" value="1"/>
</dbReference>
<evidence type="ECO:0000256" key="4">
    <source>
        <dbReference type="ARBA" id="ARBA00022917"/>
    </source>
</evidence>
<feature type="binding site" evidence="6">
    <location>
        <position position="110"/>
    </location>
    <ligand>
        <name>Fe cation</name>
        <dbReference type="ChEBI" id="CHEBI:24875"/>
    </ligand>
</feature>
<evidence type="ECO:0000313" key="7">
    <source>
        <dbReference type="EMBL" id="GAA0494520.1"/>
    </source>
</evidence>
<dbReference type="RefSeq" id="WP_343840764.1">
    <property type="nucleotide sequence ID" value="NZ_BAAADO010000004.1"/>
</dbReference>
<comment type="function">
    <text evidence="6">Removes the formyl group from the N-terminal Met of newly synthesized proteins. Requires at least a dipeptide for an efficient rate of reaction. N-terminal L-methionine is a prerequisite for activity but the enzyme has broad specificity at other positions.</text>
</comment>
<keyword evidence="2 6" id="KW-0479">Metal-binding</keyword>
<evidence type="ECO:0000256" key="3">
    <source>
        <dbReference type="ARBA" id="ARBA00022801"/>
    </source>
</evidence>
<sequence length="187" mass="20983">MITMDDIVREGHPMLRTVTKEVPIPPTTEDQETLKEMLQFLKNSQDEETAEKYNLRPGVGLAAPQLGLDKRMLAIHVEDIKGKLHSYALFNPKIVSHSVEGGYLSSGEGCLSVDREVPGIVPRHARVTVKAYDIDGNQVKLRLKGYPAIVIQHEIDHLNGVMFYDHINEENPFHPPENAKPVDQEQG</sequence>
<evidence type="ECO:0000256" key="5">
    <source>
        <dbReference type="ARBA" id="ARBA00023004"/>
    </source>
</evidence>
<keyword evidence="8" id="KW-1185">Reference proteome</keyword>
<dbReference type="HAMAP" id="MF_00163">
    <property type="entry name" value="Pep_deformylase"/>
    <property type="match status" value="1"/>
</dbReference>
<name>A0ABN1BBX8_9BACI</name>
<dbReference type="SUPFAM" id="SSF56420">
    <property type="entry name" value="Peptide deformylase"/>
    <property type="match status" value="1"/>
</dbReference>
<evidence type="ECO:0000256" key="6">
    <source>
        <dbReference type="HAMAP-Rule" id="MF_00163"/>
    </source>
</evidence>
<gene>
    <name evidence="6 7" type="primary">def</name>
    <name evidence="7" type="ORF">GCM10008986_21400</name>
</gene>
<protein>
    <recommendedName>
        <fullName evidence="6">Peptide deformylase</fullName>
        <shortName evidence="6">PDF</shortName>
        <ecNumber evidence="6">3.5.1.88</ecNumber>
    </recommendedName>
    <alternativeName>
        <fullName evidence="6">Polypeptide deformylase</fullName>
    </alternativeName>
</protein>
<dbReference type="Proteomes" id="UP001500880">
    <property type="component" value="Unassembled WGS sequence"/>
</dbReference>
<feature type="binding site" evidence="6">
    <location>
        <position position="153"/>
    </location>
    <ligand>
        <name>Fe cation</name>
        <dbReference type="ChEBI" id="CHEBI:24875"/>
    </ligand>
</feature>
<dbReference type="PANTHER" id="PTHR10458:SF8">
    <property type="entry name" value="PEPTIDE DEFORMYLASE 2"/>
    <property type="match status" value="1"/>
</dbReference>
<dbReference type="Pfam" id="PF01327">
    <property type="entry name" value="Pep_deformylase"/>
    <property type="match status" value="1"/>
</dbReference>
<dbReference type="PIRSF" id="PIRSF004749">
    <property type="entry name" value="Pep_def"/>
    <property type="match status" value="1"/>
</dbReference>
<dbReference type="InterPro" id="IPR036821">
    <property type="entry name" value="Peptide_deformylase_sf"/>
</dbReference>
<keyword evidence="4 6" id="KW-0648">Protein biosynthesis</keyword>
<evidence type="ECO:0000313" key="8">
    <source>
        <dbReference type="Proteomes" id="UP001500880"/>
    </source>
</evidence>
<evidence type="ECO:0000256" key="1">
    <source>
        <dbReference type="ARBA" id="ARBA00010759"/>
    </source>
</evidence>
<accession>A0ABN1BBX8</accession>
<dbReference type="EC" id="3.5.1.88" evidence="6"/>
<dbReference type="PANTHER" id="PTHR10458">
    <property type="entry name" value="PEPTIDE DEFORMYLASE"/>
    <property type="match status" value="1"/>
</dbReference>
<organism evidence="7 8">
    <name type="scientific">Salinibacillus aidingensis</name>
    <dbReference type="NCBI Taxonomy" id="237684"/>
    <lineage>
        <taxon>Bacteria</taxon>
        <taxon>Bacillati</taxon>
        <taxon>Bacillota</taxon>
        <taxon>Bacilli</taxon>
        <taxon>Bacillales</taxon>
        <taxon>Bacillaceae</taxon>
        <taxon>Salinibacillus</taxon>
    </lineage>
</organism>
<comment type="similarity">
    <text evidence="1 6">Belongs to the polypeptide deformylase family.</text>
</comment>
<dbReference type="EMBL" id="BAAADO010000004">
    <property type="protein sequence ID" value="GAA0494520.1"/>
    <property type="molecule type" value="Genomic_DNA"/>
</dbReference>
<reference evidence="7 8" key="1">
    <citation type="journal article" date="2019" name="Int. J. Syst. Evol. Microbiol.">
        <title>The Global Catalogue of Microorganisms (GCM) 10K type strain sequencing project: providing services to taxonomists for standard genome sequencing and annotation.</title>
        <authorList>
            <consortium name="The Broad Institute Genomics Platform"/>
            <consortium name="The Broad Institute Genome Sequencing Center for Infectious Disease"/>
            <person name="Wu L."/>
            <person name="Ma J."/>
        </authorList>
    </citation>
    <scope>NUCLEOTIDE SEQUENCE [LARGE SCALE GENOMIC DNA]</scope>
    <source>
        <strain evidence="7 8">JCM 12389</strain>
    </source>
</reference>
<comment type="catalytic activity">
    <reaction evidence="6">
        <text>N-terminal N-formyl-L-methionyl-[peptide] + H2O = N-terminal L-methionyl-[peptide] + formate</text>
        <dbReference type="Rhea" id="RHEA:24420"/>
        <dbReference type="Rhea" id="RHEA-COMP:10639"/>
        <dbReference type="Rhea" id="RHEA-COMP:10640"/>
        <dbReference type="ChEBI" id="CHEBI:15377"/>
        <dbReference type="ChEBI" id="CHEBI:15740"/>
        <dbReference type="ChEBI" id="CHEBI:49298"/>
        <dbReference type="ChEBI" id="CHEBI:64731"/>
        <dbReference type="EC" id="3.5.1.88"/>
    </reaction>
</comment>
<feature type="active site" evidence="6">
    <location>
        <position position="154"/>
    </location>
</feature>
<comment type="cofactor">
    <cofactor evidence="6">
        <name>Fe(2+)</name>
        <dbReference type="ChEBI" id="CHEBI:29033"/>
    </cofactor>
    <text evidence="6">Binds 1 Fe(2+) ion.</text>
</comment>